<keyword evidence="5" id="KW-0418">Kinase</keyword>
<dbReference type="SUPFAM" id="SSF55785">
    <property type="entry name" value="PYP-like sensor domain (PAS domain)"/>
    <property type="match status" value="1"/>
</dbReference>
<evidence type="ECO:0000259" key="6">
    <source>
        <dbReference type="Pfam" id="PF08447"/>
    </source>
</evidence>
<gene>
    <name evidence="7" type="ORF">DIZ79_14805</name>
</gene>
<dbReference type="InterPro" id="IPR035965">
    <property type="entry name" value="PAS-like_dom_sf"/>
</dbReference>
<protein>
    <recommendedName>
        <fullName evidence="2">histidine kinase</fullName>
        <ecNumber evidence="2">2.7.13.3</ecNumber>
    </recommendedName>
</protein>
<organism evidence="7 8">
    <name type="scientific">endosymbiont of Lamellibrachia luymesi</name>
    <dbReference type="NCBI Taxonomy" id="2200907"/>
    <lineage>
        <taxon>Bacteria</taxon>
        <taxon>Pseudomonadati</taxon>
        <taxon>Pseudomonadota</taxon>
        <taxon>Gammaproteobacteria</taxon>
        <taxon>sulfur-oxidizing symbionts</taxon>
    </lineage>
</organism>
<keyword evidence="4" id="KW-0808">Transferase</keyword>
<evidence type="ECO:0000256" key="4">
    <source>
        <dbReference type="ARBA" id="ARBA00022679"/>
    </source>
</evidence>
<dbReference type="Gene3D" id="2.10.70.100">
    <property type="match status" value="1"/>
</dbReference>
<dbReference type="Gene3D" id="3.30.450.20">
    <property type="entry name" value="PAS domain"/>
    <property type="match status" value="1"/>
</dbReference>
<dbReference type="PANTHER" id="PTHR43304:SF1">
    <property type="entry name" value="PAC DOMAIN-CONTAINING PROTEIN"/>
    <property type="match status" value="1"/>
</dbReference>
<evidence type="ECO:0000256" key="2">
    <source>
        <dbReference type="ARBA" id="ARBA00012438"/>
    </source>
</evidence>
<evidence type="ECO:0000256" key="3">
    <source>
        <dbReference type="ARBA" id="ARBA00022553"/>
    </source>
</evidence>
<proteinExistence type="predicted"/>
<dbReference type="EMBL" id="QFXD01000253">
    <property type="protein sequence ID" value="RDH88321.1"/>
    <property type="molecule type" value="Genomic_DNA"/>
</dbReference>
<dbReference type="GO" id="GO:0004673">
    <property type="term" value="F:protein histidine kinase activity"/>
    <property type="evidence" value="ECO:0007669"/>
    <property type="project" value="UniProtKB-EC"/>
</dbReference>
<dbReference type="EC" id="2.7.13.3" evidence="2"/>
<keyword evidence="3" id="KW-0597">Phosphoprotein</keyword>
<comment type="caution">
    <text evidence="7">The sequence shown here is derived from an EMBL/GenBank/DDBJ whole genome shotgun (WGS) entry which is preliminary data.</text>
</comment>
<dbReference type="AlphaFoldDB" id="A0A370DSY2"/>
<comment type="catalytic activity">
    <reaction evidence="1">
        <text>ATP + protein L-histidine = ADP + protein N-phospho-L-histidine.</text>
        <dbReference type="EC" id="2.7.13.3"/>
    </reaction>
</comment>
<evidence type="ECO:0000313" key="7">
    <source>
        <dbReference type="EMBL" id="RDH88321.1"/>
    </source>
</evidence>
<feature type="domain" description="PAS fold-3" evidence="6">
    <location>
        <begin position="53"/>
        <end position="132"/>
    </location>
</feature>
<evidence type="ECO:0000256" key="1">
    <source>
        <dbReference type="ARBA" id="ARBA00000085"/>
    </source>
</evidence>
<name>A0A370DSY2_9GAMM</name>
<dbReference type="PANTHER" id="PTHR43304">
    <property type="entry name" value="PHYTOCHROME-LIKE PROTEIN CPH1"/>
    <property type="match status" value="1"/>
</dbReference>
<reference evidence="7 8" key="1">
    <citation type="journal article" date="2018" name="ISME J.">
        <title>Endosymbiont genomes yield clues of tubeworm success.</title>
        <authorList>
            <person name="Li Y."/>
            <person name="Liles M.R."/>
            <person name="Halanych K.M."/>
        </authorList>
    </citation>
    <scope>NUCLEOTIDE SEQUENCE [LARGE SCALE GENOMIC DNA]</scope>
    <source>
        <strain evidence="7">A1422</strain>
    </source>
</reference>
<sequence>MAGNTSGRQWKIFHNASEWKMPCARVRQTLHRRRPSLIWAAGIWHLDIINDQLNWSKETYQIFGIEVDSPVSLGNFVAALHLEDTDRVLDAWDAAQLGAPYDIEHRIIADGKEKWVRERAEIHFNDRGQVISALV</sequence>
<evidence type="ECO:0000313" key="8">
    <source>
        <dbReference type="Proteomes" id="UP000255508"/>
    </source>
</evidence>
<accession>A0A370DSY2</accession>
<dbReference type="InterPro" id="IPR013655">
    <property type="entry name" value="PAS_fold_3"/>
</dbReference>
<dbReference type="InterPro" id="IPR052162">
    <property type="entry name" value="Sensor_kinase/Photoreceptor"/>
</dbReference>
<dbReference type="Pfam" id="PF08447">
    <property type="entry name" value="PAS_3"/>
    <property type="match status" value="1"/>
</dbReference>
<dbReference type="Proteomes" id="UP000255508">
    <property type="component" value="Unassembled WGS sequence"/>
</dbReference>
<evidence type="ECO:0000256" key="5">
    <source>
        <dbReference type="ARBA" id="ARBA00022777"/>
    </source>
</evidence>